<dbReference type="GO" id="GO:0016740">
    <property type="term" value="F:transferase activity"/>
    <property type="evidence" value="ECO:0007669"/>
    <property type="project" value="UniProtKB-KW"/>
</dbReference>
<accession>A0ABV5VZ21</accession>
<organism evidence="9 10">
    <name type="scientific">Paenibacillus hodogayensis</name>
    <dbReference type="NCBI Taxonomy" id="279208"/>
    <lineage>
        <taxon>Bacteria</taxon>
        <taxon>Bacillati</taxon>
        <taxon>Bacillota</taxon>
        <taxon>Bacilli</taxon>
        <taxon>Bacillales</taxon>
        <taxon>Paenibacillaceae</taxon>
        <taxon>Paenibacillus</taxon>
    </lineage>
</organism>
<dbReference type="EMBL" id="JBHMAG010000012">
    <property type="protein sequence ID" value="MFB9753557.1"/>
    <property type="molecule type" value="Genomic_DNA"/>
</dbReference>
<reference evidence="9 10" key="1">
    <citation type="submission" date="2024-09" db="EMBL/GenBank/DDBJ databases">
        <authorList>
            <person name="Sun Q."/>
            <person name="Mori K."/>
        </authorList>
    </citation>
    <scope>NUCLEOTIDE SEQUENCE [LARGE SCALE GENOMIC DNA]</scope>
    <source>
        <strain evidence="9 10">JCM 12520</strain>
    </source>
</reference>
<evidence type="ECO:0000259" key="8">
    <source>
        <dbReference type="Pfam" id="PF22624"/>
    </source>
</evidence>
<evidence type="ECO:0000313" key="10">
    <source>
        <dbReference type="Proteomes" id="UP001589619"/>
    </source>
</evidence>
<dbReference type="InterPro" id="IPR037143">
    <property type="entry name" value="4-PPantetheinyl_Trfase_dom_sf"/>
</dbReference>
<keyword evidence="3 9" id="KW-0808">Transferase</keyword>
<gene>
    <name evidence="9" type="ORF">ACFFNY_18475</name>
</gene>
<evidence type="ECO:0000256" key="3">
    <source>
        <dbReference type="ARBA" id="ARBA00022679"/>
    </source>
</evidence>
<comment type="caution">
    <text evidence="9">The sequence shown here is derived from an EMBL/GenBank/DDBJ whole genome shotgun (WGS) entry which is preliminary data.</text>
</comment>
<feature type="domain" description="4'-phosphopantetheinyl transferase" evidence="7">
    <location>
        <begin position="107"/>
        <end position="177"/>
    </location>
</feature>
<dbReference type="InterPro" id="IPR050559">
    <property type="entry name" value="P-Pant_transferase_sf"/>
</dbReference>
<evidence type="ECO:0000259" key="7">
    <source>
        <dbReference type="Pfam" id="PF01648"/>
    </source>
</evidence>
<dbReference type="PANTHER" id="PTHR12215:SF10">
    <property type="entry name" value="L-AMINOADIPATE-SEMIALDEHYDE DEHYDROGENASE-PHOSPHOPANTETHEINYL TRANSFERASE"/>
    <property type="match status" value="1"/>
</dbReference>
<evidence type="ECO:0000256" key="6">
    <source>
        <dbReference type="ARBA" id="ARBA00023194"/>
    </source>
</evidence>
<dbReference type="NCBIfam" id="TIGR00556">
    <property type="entry name" value="pantethn_trn"/>
    <property type="match status" value="1"/>
</dbReference>
<proteinExistence type="inferred from homology"/>
<dbReference type="InterPro" id="IPR055066">
    <property type="entry name" value="AASDHPPT_N"/>
</dbReference>
<dbReference type="InterPro" id="IPR008278">
    <property type="entry name" value="4-PPantetheinyl_Trfase_dom"/>
</dbReference>
<dbReference type="RefSeq" id="WP_344901064.1">
    <property type="nucleotide sequence ID" value="NZ_BAAAYO010000001.1"/>
</dbReference>
<dbReference type="Pfam" id="PF01648">
    <property type="entry name" value="ACPS"/>
    <property type="match status" value="1"/>
</dbReference>
<dbReference type="Pfam" id="PF22624">
    <property type="entry name" value="AASDHPPT_N"/>
    <property type="match status" value="1"/>
</dbReference>
<dbReference type="InterPro" id="IPR004568">
    <property type="entry name" value="Ppantetheine-prot_Trfase_dom"/>
</dbReference>
<feature type="domain" description="4'-phosphopantetheinyl transferase N-terminal" evidence="8">
    <location>
        <begin position="22"/>
        <end position="100"/>
    </location>
</feature>
<comment type="similarity">
    <text evidence="2">Belongs to the P-Pant transferase superfamily. Gsp/Sfp/HetI/AcpT family.</text>
</comment>
<comment type="cofactor">
    <cofactor evidence="1">
        <name>Mg(2+)</name>
        <dbReference type="ChEBI" id="CHEBI:18420"/>
    </cofactor>
</comment>
<dbReference type="Proteomes" id="UP001589619">
    <property type="component" value="Unassembled WGS sequence"/>
</dbReference>
<name>A0ABV5VZ21_9BACL</name>
<protein>
    <submittedName>
        <fullName evidence="9">4'-phosphopantetheinyl transferase family protein</fullName>
    </submittedName>
</protein>
<sequence length="237" mass="26901">MLITIDAVYVPESLPEASIREWTSRIAPDKRRKIAKFVRQEDRYRALLGELLIRSTVIGHTPLRNADIRYAYNEYGKPSLENGTNFSFNLSHSGRWVVLAWSASRLPLGVDVEQIAPVDFRIAESFFSPKESAALFARPDEERLHYFYRLWTLKESYIKALGKGLSMPLDRFTVMPTGSDGWHSPEAPDYRFVSFPLDAGHLAAACSSSDALPGEARILSWDELQERLLREPPLAES</sequence>
<evidence type="ECO:0000256" key="5">
    <source>
        <dbReference type="ARBA" id="ARBA00022842"/>
    </source>
</evidence>
<dbReference type="Gene3D" id="3.90.470.20">
    <property type="entry name" value="4'-phosphopantetheinyl transferase domain"/>
    <property type="match status" value="2"/>
</dbReference>
<evidence type="ECO:0000313" key="9">
    <source>
        <dbReference type="EMBL" id="MFB9753557.1"/>
    </source>
</evidence>
<keyword evidence="10" id="KW-1185">Reference proteome</keyword>
<keyword evidence="4" id="KW-0479">Metal-binding</keyword>
<dbReference type="PANTHER" id="PTHR12215">
    <property type="entry name" value="PHOSPHOPANTETHEINE TRANSFERASE"/>
    <property type="match status" value="1"/>
</dbReference>
<evidence type="ECO:0000256" key="2">
    <source>
        <dbReference type="ARBA" id="ARBA00010990"/>
    </source>
</evidence>
<evidence type="ECO:0000256" key="1">
    <source>
        <dbReference type="ARBA" id="ARBA00001946"/>
    </source>
</evidence>
<keyword evidence="6" id="KW-0045">Antibiotic biosynthesis</keyword>
<keyword evidence="5" id="KW-0460">Magnesium</keyword>
<dbReference type="SUPFAM" id="SSF56214">
    <property type="entry name" value="4'-phosphopantetheinyl transferase"/>
    <property type="match status" value="2"/>
</dbReference>
<evidence type="ECO:0000256" key="4">
    <source>
        <dbReference type="ARBA" id="ARBA00022723"/>
    </source>
</evidence>